<dbReference type="InParanoid" id="H3B804"/>
<evidence type="ECO:0000256" key="4">
    <source>
        <dbReference type="ARBA" id="ARBA00012658"/>
    </source>
</evidence>
<dbReference type="AlphaFoldDB" id="H3B804"/>
<evidence type="ECO:0000256" key="6">
    <source>
        <dbReference type="ARBA" id="ARBA00022801"/>
    </source>
</evidence>
<evidence type="ECO:0000256" key="10">
    <source>
        <dbReference type="ARBA" id="ARBA00050809"/>
    </source>
</evidence>
<dbReference type="GO" id="GO:0005829">
    <property type="term" value="C:cytosol"/>
    <property type="evidence" value="ECO:0007669"/>
    <property type="project" value="TreeGrafter"/>
</dbReference>
<evidence type="ECO:0000256" key="1">
    <source>
        <dbReference type="ARBA" id="ARBA00000448"/>
    </source>
</evidence>
<dbReference type="PRINTS" id="PR00131">
    <property type="entry name" value="GLHYDRLASE1"/>
</dbReference>
<evidence type="ECO:0000256" key="16">
    <source>
        <dbReference type="ARBA" id="ARBA00079026"/>
    </source>
</evidence>
<evidence type="ECO:0000256" key="8">
    <source>
        <dbReference type="ARBA" id="ARBA00033698"/>
    </source>
</evidence>
<sequence length="473" mass="54133">VSLTFCENPDGRISFLLLLFNETGGWNADGKGPNIWDTFSHQGGGRVHKDQTGDIACNSYALWEEDLKCIKQLGLTHYRFSLSWARLLPEGTTNRVNQKGVDYYNGIINDLLDNNVTPMVTLFHFDLPQALEDQSGWRSEKIVDIFDEYAKFCFKMFGDRVKLWLTINEPYVVAKYGYENGLCAPGVKEPGIAAYQVAHNLIKAHARAWHSYNTLFRKEQKGLVSLALNSDWAQPLDPDSKKDQEATERYWAFTLGWFANPIFIDGDYPAVMKSQICTMSEKQGFPSSRIPEFTDEEKRIIQGTADFFSLNYYTVRKVKFTQSPCITPSFNGDQEAEGIMDSSWPTAGVSWLAVVPWGLGKLLKYIKDTYNNPIIYITENGFAQKDPASLEDTQRWEYYKETLLEVLKAVHQDEVKVQGYFAWSLLDNFEWMFGYSVRFGLFHVDFENPALPRTPYKSAIEYAKVIANNGFKK</sequence>
<dbReference type="GO" id="GO:0004336">
    <property type="term" value="F:galactosylceramidase activity"/>
    <property type="evidence" value="ECO:0007669"/>
    <property type="project" value="UniProtKB-EC"/>
</dbReference>
<dbReference type="InterPro" id="IPR018120">
    <property type="entry name" value="Glyco_hydro_1_AS"/>
</dbReference>
<keyword evidence="6" id="KW-0378">Hydrolase</keyword>
<evidence type="ECO:0000256" key="14">
    <source>
        <dbReference type="ARBA" id="ARBA00060858"/>
    </source>
</evidence>
<accession>H3B804</accession>
<comment type="catalytic activity">
    <reaction evidence="10">
        <text>beta-D-galactosyl-(1&lt;-&gt;1')-N-octadecanoylsphing-4-enine + H2O = N-octadecanoylsphing-4-enine + D-galactose</text>
        <dbReference type="Rhea" id="RHEA:59292"/>
        <dbReference type="ChEBI" id="CHEBI:4139"/>
        <dbReference type="ChEBI" id="CHEBI:15377"/>
        <dbReference type="ChEBI" id="CHEBI:72961"/>
        <dbReference type="ChEBI" id="CHEBI:84720"/>
    </reaction>
    <physiologicalReaction direction="left-to-right" evidence="10">
        <dbReference type="Rhea" id="RHEA:59293"/>
    </physiologicalReaction>
</comment>
<comment type="catalytic activity">
    <reaction evidence="8">
        <text>a beta-D-galactosyl-(1&lt;-&gt;1')-N-acylsphing-4-enine + H2O = an N-acylsphing-4-enine + D-galactose</text>
        <dbReference type="Rhea" id="RHEA:14297"/>
        <dbReference type="ChEBI" id="CHEBI:4139"/>
        <dbReference type="ChEBI" id="CHEBI:15377"/>
        <dbReference type="ChEBI" id="CHEBI:18390"/>
        <dbReference type="ChEBI" id="CHEBI:52639"/>
        <dbReference type="EC" id="3.2.1.46"/>
    </reaction>
    <physiologicalReaction direction="left-to-right" evidence="8">
        <dbReference type="Rhea" id="RHEA:14298"/>
    </physiologicalReaction>
</comment>
<evidence type="ECO:0000256" key="11">
    <source>
        <dbReference type="ARBA" id="ARBA00051414"/>
    </source>
</evidence>
<evidence type="ECO:0000256" key="13">
    <source>
        <dbReference type="ARBA" id="ARBA00052085"/>
    </source>
</evidence>
<dbReference type="GO" id="GO:0016020">
    <property type="term" value="C:membrane"/>
    <property type="evidence" value="ECO:0007669"/>
    <property type="project" value="GOC"/>
</dbReference>
<proteinExistence type="inferred from homology"/>
<dbReference type="GO" id="GO:0046477">
    <property type="term" value="P:glycosylceramide catabolic process"/>
    <property type="evidence" value="ECO:0007669"/>
    <property type="project" value="TreeGrafter"/>
</dbReference>
<dbReference type="EMBL" id="AFYH01088470">
    <property type="status" value="NOT_ANNOTATED_CDS"/>
    <property type="molecule type" value="Genomic_DNA"/>
</dbReference>
<dbReference type="EC" id="3.2.1.21" evidence="5"/>
<dbReference type="HOGENOM" id="CLU_001859_1_3_1"/>
<dbReference type="PANTHER" id="PTHR10353">
    <property type="entry name" value="GLYCOSYL HYDROLASE"/>
    <property type="match status" value="1"/>
</dbReference>
<dbReference type="GO" id="GO:0004565">
    <property type="term" value="F:beta-galactosidase activity"/>
    <property type="evidence" value="ECO:0007669"/>
    <property type="project" value="TreeGrafter"/>
</dbReference>
<dbReference type="PANTHER" id="PTHR10353:SF291">
    <property type="entry name" value="CYTOSOLIC BETA-GLUCOSIDASE"/>
    <property type="match status" value="1"/>
</dbReference>
<evidence type="ECO:0000256" key="9">
    <source>
        <dbReference type="ARBA" id="ARBA00048813"/>
    </source>
</evidence>
<evidence type="ECO:0000313" key="21">
    <source>
        <dbReference type="Proteomes" id="UP000008672"/>
    </source>
</evidence>
<dbReference type="EC" id="3.2.1.46" evidence="3"/>
<evidence type="ECO:0000256" key="7">
    <source>
        <dbReference type="ARBA" id="ARBA00023295"/>
    </source>
</evidence>
<dbReference type="Proteomes" id="UP000008672">
    <property type="component" value="Unassembled WGS sequence"/>
</dbReference>
<reference evidence="21" key="1">
    <citation type="submission" date="2011-08" db="EMBL/GenBank/DDBJ databases">
        <title>The draft genome of Latimeria chalumnae.</title>
        <authorList>
            <person name="Di Palma F."/>
            <person name="Alfoldi J."/>
            <person name="Johnson J."/>
            <person name="Berlin A."/>
            <person name="Gnerre S."/>
            <person name="Jaffe D."/>
            <person name="MacCallum I."/>
            <person name="Young S."/>
            <person name="Walker B.J."/>
            <person name="Lander E."/>
            <person name="Lindblad-Toh K."/>
        </authorList>
    </citation>
    <scope>NUCLEOTIDE SEQUENCE [LARGE SCALE GENOMIC DNA]</scope>
    <source>
        <strain evidence="21">Wild caught</strain>
    </source>
</reference>
<evidence type="ECO:0000256" key="5">
    <source>
        <dbReference type="ARBA" id="ARBA00012744"/>
    </source>
</evidence>
<evidence type="ECO:0000256" key="19">
    <source>
        <dbReference type="PROSITE-ProRule" id="PRU10055"/>
    </source>
</evidence>
<comment type="catalytic activity">
    <reaction evidence="11">
        <text>a beta-D-xylosyl-(1&lt;-&gt;1')-N-acylsphing-4-enine + cholesterol = cholesteryl 3-beta-D-xyloside + an N-acylsphing-4-enine</text>
        <dbReference type="Rhea" id="RHEA:70239"/>
        <dbReference type="ChEBI" id="CHEBI:16113"/>
        <dbReference type="ChEBI" id="CHEBI:52639"/>
        <dbReference type="ChEBI" id="CHEBI:189067"/>
        <dbReference type="ChEBI" id="CHEBI:189068"/>
    </reaction>
    <physiologicalReaction direction="left-to-right" evidence="11">
        <dbReference type="Rhea" id="RHEA:70240"/>
    </physiologicalReaction>
    <physiologicalReaction direction="right-to-left" evidence="11">
        <dbReference type="Rhea" id="RHEA:70241"/>
    </physiologicalReaction>
</comment>
<dbReference type="GeneTree" id="ENSGT00940000160460"/>
<dbReference type="EMBL" id="AFYH01088472">
    <property type="status" value="NOT_ANNOTATED_CDS"/>
    <property type="molecule type" value="Genomic_DNA"/>
</dbReference>
<evidence type="ECO:0000256" key="3">
    <source>
        <dbReference type="ARBA" id="ARBA00012657"/>
    </source>
</evidence>
<reference evidence="20" key="2">
    <citation type="submission" date="2025-08" db="UniProtKB">
        <authorList>
            <consortium name="Ensembl"/>
        </authorList>
    </citation>
    <scope>IDENTIFICATION</scope>
</reference>
<evidence type="ECO:0000256" key="18">
    <source>
        <dbReference type="ARBA" id="ARBA00083229"/>
    </source>
</evidence>
<gene>
    <name evidence="20" type="primary">GBA3</name>
</gene>
<dbReference type="EMBL" id="AFYH01088471">
    <property type="status" value="NOT_ANNOTATED_CDS"/>
    <property type="molecule type" value="Genomic_DNA"/>
</dbReference>
<dbReference type="Gene3D" id="3.20.20.80">
    <property type="entry name" value="Glycosidases"/>
    <property type="match status" value="1"/>
</dbReference>
<dbReference type="GO" id="GO:0004348">
    <property type="term" value="F:glucosylceramidase activity"/>
    <property type="evidence" value="ECO:0007669"/>
    <property type="project" value="UniProtKB-EC"/>
</dbReference>
<reference evidence="20" key="3">
    <citation type="submission" date="2025-09" db="UniProtKB">
        <authorList>
            <consortium name="Ensembl"/>
        </authorList>
    </citation>
    <scope>IDENTIFICATION</scope>
</reference>
<evidence type="ECO:0000256" key="17">
    <source>
        <dbReference type="ARBA" id="ARBA00081896"/>
    </source>
</evidence>
<dbReference type="FunFam" id="3.20.20.80:FF:000011">
    <property type="entry name" value="Cytosolic beta-glucosidase"/>
    <property type="match status" value="1"/>
</dbReference>
<dbReference type="EC" id="3.2.1.45" evidence="4"/>
<dbReference type="InterPro" id="IPR017853">
    <property type="entry name" value="GH"/>
</dbReference>
<dbReference type="GO" id="GO:0016052">
    <property type="term" value="P:carbohydrate catabolic process"/>
    <property type="evidence" value="ECO:0007669"/>
    <property type="project" value="UniProtKB-ARBA"/>
</dbReference>
<dbReference type="Bgee" id="ENSLACG00000015881">
    <property type="expression patterns" value="Expressed in chordate pharynx and 5 other cell types or tissues"/>
</dbReference>
<comment type="catalytic activity">
    <reaction evidence="9">
        <text>beta-D-galactosyl-(1&lt;-&gt;1)-sphing-4-enine + H2O = sphing-4-enine + D-galactose</text>
        <dbReference type="Rhea" id="RHEA:43908"/>
        <dbReference type="ChEBI" id="CHEBI:4139"/>
        <dbReference type="ChEBI" id="CHEBI:15377"/>
        <dbReference type="ChEBI" id="CHEBI:57756"/>
        <dbReference type="ChEBI" id="CHEBI:57934"/>
    </reaction>
    <physiologicalReaction direction="left-to-right" evidence="9">
        <dbReference type="Rhea" id="RHEA:43909"/>
    </physiologicalReaction>
</comment>
<feature type="active site" description="Nucleophile" evidence="19">
    <location>
        <position position="379"/>
    </location>
</feature>
<evidence type="ECO:0000256" key="12">
    <source>
        <dbReference type="ARBA" id="ARBA00051666"/>
    </source>
</evidence>
<organism evidence="20 21">
    <name type="scientific">Latimeria chalumnae</name>
    <name type="common">Coelacanth</name>
    <dbReference type="NCBI Taxonomy" id="7897"/>
    <lineage>
        <taxon>Eukaryota</taxon>
        <taxon>Metazoa</taxon>
        <taxon>Chordata</taxon>
        <taxon>Craniata</taxon>
        <taxon>Vertebrata</taxon>
        <taxon>Euteleostomi</taxon>
        <taxon>Coelacanthiformes</taxon>
        <taxon>Coelacanthidae</taxon>
        <taxon>Latimeria</taxon>
    </lineage>
</organism>
<keyword evidence="7" id="KW-0326">Glycosidase</keyword>
<comment type="catalytic activity">
    <reaction evidence="2">
        <text>a beta-D-glucosyl-(1&lt;-&gt;1')-N-acylsphing-4-enine + H2O = an N-acylsphing-4-enine + D-glucose</text>
        <dbReference type="Rhea" id="RHEA:13269"/>
        <dbReference type="ChEBI" id="CHEBI:4167"/>
        <dbReference type="ChEBI" id="CHEBI:15377"/>
        <dbReference type="ChEBI" id="CHEBI:22801"/>
        <dbReference type="ChEBI" id="CHEBI:52639"/>
        <dbReference type="EC" id="3.2.1.45"/>
    </reaction>
    <physiologicalReaction direction="left-to-right" evidence="2">
        <dbReference type="Rhea" id="RHEA:13270"/>
    </physiologicalReaction>
</comment>
<keyword evidence="21" id="KW-1185">Reference proteome</keyword>
<name>H3B804_LATCH</name>
<dbReference type="STRING" id="7897.ENSLACP00000018025"/>
<evidence type="ECO:0000313" key="20">
    <source>
        <dbReference type="Ensembl" id="ENSLACP00000018025.1"/>
    </source>
</evidence>
<dbReference type="Ensembl" id="ENSLACT00000018156.1">
    <property type="protein sequence ID" value="ENSLACP00000018025.1"/>
    <property type="gene ID" value="ENSLACG00000015881.1"/>
</dbReference>
<dbReference type="InterPro" id="IPR001360">
    <property type="entry name" value="Glyco_hydro_1"/>
</dbReference>
<dbReference type="GO" id="GO:0008422">
    <property type="term" value="F:beta-glucosidase activity"/>
    <property type="evidence" value="ECO:0007669"/>
    <property type="project" value="UniProtKB-EC"/>
</dbReference>
<dbReference type="PROSITE" id="PS00572">
    <property type="entry name" value="GLYCOSYL_HYDROL_F1_1"/>
    <property type="match status" value="1"/>
</dbReference>
<comment type="similarity">
    <text evidence="14">Belongs to the glycosyl hydrolase 1 family. Klotho subfamily.</text>
</comment>
<evidence type="ECO:0000256" key="15">
    <source>
        <dbReference type="ARBA" id="ARBA00068094"/>
    </source>
</evidence>
<comment type="catalytic activity">
    <reaction evidence="12">
        <text>beta-D-glucosyl-(1&lt;-&gt;1)-N-octadecanoylsphing-4-enine + H2O = N-octadecanoylsphing-4-enine + D-glucose</text>
        <dbReference type="Rhea" id="RHEA:59284"/>
        <dbReference type="ChEBI" id="CHEBI:4167"/>
        <dbReference type="ChEBI" id="CHEBI:15377"/>
        <dbReference type="ChEBI" id="CHEBI:72961"/>
        <dbReference type="ChEBI" id="CHEBI:84719"/>
    </reaction>
    <physiologicalReaction direction="left-to-right" evidence="12">
        <dbReference type="Rhea" id="RHEA:59285"/>
    </physiologicalReaction>
</comment>
<evidence type="ECO:0000256" key="2">
    <source>
        <dbReference type="ARBA" id="ARBA00001013"/>
    </source>
</evidence>
<dbReference type="FunCoup" id="H3B804">
    <property type="interactions" value="29"/>
</dbReference>
<comment type="catalytic activity">
    <reaction evidence="1">
        <text>Hydrolysis of terminal, non-reducing beta-D-glucosyl residues with release of beta-D-glucose.</text>
        <dbReference type="EC" id="3.2.1.21"/>
    </reaction>
</comment>
<comment type="catalytic activity">
    <reaction evidence="13">
        <text>beta-D-glucosyl-(1&lt;-&gt;1)-sphing-4-enine + H2O = sphing-4-enine + D-glucose</text>
        <dbReference type="Rhea" id="RHEA:59288"/>
        <dbReference type="ChEBI" id="CHEBI:4167"/>
        <dbReference type="ChEBI" id="CHEBI:15377"/>
        <dbReference type="ChEBI" id="CHEBI:57756"/>
        <dbReference type="ChEBI" id="CHEBI:83992"/>
    </reaction>
    <physiologicalReaction direction="left-to-right" evidence="13">
        <dbReference type="Rhea" id="RHEA:59289"/>
    </physiologicalReaction>
</comment>
<protein>
    <recommendedName>
        <fullName evidence="15">Cytosolic beta-glucosidase</fullName>
        <ecNumber evidence="5">3.2.1.21</ecNumber>
        <ecNumber evidence="4">3.2.1.45</ecNumber>
        <ecNumber evidence="3">3.2.1.46</ecNumber>
    </recommendedName>
    <alternativeName>
        <fullName evidence="16">Cytosolic galactosylceramidase</fullName>
    </alternativeName>
    <alternativeName>
        <fullName evidence="18">Cytosolic glucosylceramidase</fullName>
    </alternativeName>
    <alternativeName>
        <fullName evidence="17">Cytosolic glycosylceramidase</fullName>
    </alternativeName>
</protein>
<dbReference type="Pfam" id="PF00232">
    <property type="entry name" value="Glyco_hydro_1"/>
    <property type="match status" value="1"/>
</dbReference>
<dbReference type="OMA" id="YQIEGHG"/>
<dbReference type="eggNOG" id="KOG0626">
    <property type="taxonomic scope" value="Eukaryota"/>
</dbReference>
<dbReference type="SUPFAM" id="SSF51445">
    <property type="entry name" value="(Trans)glycosidases"/>
    <property type="match status" value="1"/>
</dbReference>